<dbReference type="Proteomes" id="UP001596317">
    <property type="component" value="Unassembled WGS sequence"/>
</dbReference>
<protein>
    <submittedName>
        <fullName evidence="1">Uncharacterized protein</fullName>
    </submittedName>
</protein>
<proteinExistence type="predicted"/>
<dbReference type="EMBL" id="JBHSWB010000003">
    <property type="protein sequence ID" value="MFC6663401.1"/>
    <property type="molecule type" value="Genomic_DNA"/>
</dbReference>
<gene>
    <name evidence="1" type="ORF">ACFP90_25560</name>
</gene>
<name>A0ABW1ZRS3_9DEIO</name>
<comment type="caution">
    <text evidence="1">The sequence shown here is derived from an EMBL/GenBank/DDBJ whole genome shotgun (WGS) entry which is preliminary data.</text>
</comment>
<evidence type="ECO:0000313" key="2">
    <source>
        <dbReference type="Proteomes" id="UP001596317"/>
    </source>
</evidence>
<sequence>MAVEKALAALDLPGRDERARRKTLSRVVGVLGEALGWPDAVRYDQGVLVLSPDLRWHLHRPAPAQAELFCEGRYDPWITEWRDEHGPLRWVDWD</sequence>
<accession>A0ABW1ZRS3</accession>
<organism evidence="1 2">
    <name type="scientific">Deinococcus multiflagellatus</name>
    <dbReference type="NCBI Taxonomy" id="1656887"/>
    <lineage>
        <taxon>Bacteria</taxon>
        <taxon>Thermotogati</taxon>
        <taxon>Deinococcota</taxon>
        <taxon>Deinococci</taxon>
        <taxon>Deinococcales</taxon>
        <taxon>Deinococcaceae</taxon>
        <taxon>Deinococcus</taxon>
    </lineage>
</organism>
<evidence type="ECO:0000313" key="1">
    <source>
        <dbReference type="EMBL" id="MFC6663401.1"/>
    </source>
</evidence>
<reference evidence="2" key="1">
    <citation type="journal article" date="2019" name="Int. J. Syst. Evol. Microbiol.">
        <title>The Global Catalogue of Microorganisms (GCM) 10K type strain sequencing project: providing services to taxonomists for standard genome sequencing and annotation.</title>
        <authorList>
            <consortium name="The Broad Institute Genomics Platform"/>
            <consortium name="The Broad Institute Genome Sequencing Center for Infectious Disease"/>
            <person name="Wu L."/>
            <person name="Ma J."/>
        </authorList>
    </citation>
    <scope>NUCLEOTIDE SEQUENCE [LARGE SCALE GENOMIC DNA]</scope>
    <source>
        <strain evidence="2">CCUG 63830</strain>
    </source>
</reference>
<dbReference type="RefSeq" id="WP_380059173.1">
    <property type="nucleotide sequence ID" value="NZ_JBHSWB010000003.1"/>
</dbReference>
<keyword evidence="2" id="KW-1185">Reference proteome</keyword>